<accession>A0A7J5YWR6</accession>
<keyword evidence="3" id="KW-1185">Reference proteome</keyword>
<dbReference type="AlphaFoldDB" id="A0A7J5YWR6"/>
<dbReference type="OrthoDB" id="1662883at2759"/>
<feature type="signal peptide" evidence="1">
    <location>
        <begin position="1"/>
        <end position="17"/>
    </location>
</feature>
<dbReference type="Proteomes" id="UP000518266">
    <property type="component" value="Unassembled WGS sequence"/>
</dbReference>
<feature type="chain" id="PRO_5029488427" description="Secreted protein" evidence="1">
    <location>
        <begin position="18"/>
        <end position="98"/>
    </location>
</feature>
<sequence length="98" mass="10584">MFAFLILLSFLILISQAISSNLLVIFLQAAMSSLASENLPPPYLTHIPVHKGTLSVHQIKLVVKPSPSLCNSSGVAQHARSPLHLGHLHQELQWAAGS</sequence>
<reference evidence="2 3" key="1">
    <citation type="submission" date="2020-03" db="EMBL/GenBank/DDBJ databases">
        <title>Dissostichus mawsoni Genome sequencing and assembly.</title>
        <authorList>
            <person name="Park H."/>
        </authorList>
    </citation>
    <scope>NUCLEOTIDE SEQUENCE [LARGE SCALE GENOMIC DNA]</scope>
    <source>
        <strain evidence="2">DM0001</strain>
        <tissue evidence="2">Muscle</tissue>
    </source>
</reference>
<dbReference type="EMBL" id="JAAKFY010000008">
    <property type="protein sequence ID" value="KAF3854042.1"/>
    <property type="molecule type" value="Genomic_DNA"/>
</dbReference>
<evidence type="ECO:0000256" key="1">
    <source>
        <dbReference type="SAM" id="SignalP"/>
    </source>
</evidence>
<comment type="caution">
    <text evidence="2">The sequence shown here is derived from an EMBL/GenBank/DDBJ whole genome shotgun (WGS) entry which is preliminary data.</text>
</comment>
<proteinExistence type="predicted"/>
<evidence type="ECO:0008006" key="4">
    <source>
        <dbReference type="Google" id="ProtNLM"/>
    </source>
</evidence>
<evidence type="ECO:0000313" key="2">
    <source>
        <dbReference type="EMBL" id="KAF3854042.1"/>
    </source>
</evidence>
<protein>
    <recommendedName>
        <fullName evidence="4">Secreted protein</fullName>
    </recommendedName>
</protein>
<evidence type="ECO:0000313" key="3">
    <source>
        <dbReference type="Proteomes" id="UP000518266"/>
    </source>
</evidence>
<organism evidence="2 3">
    <name type="scientific">Dissostichus mawsoni</name>
    <name type="common">Antarctic cod</name>
    <dbReference type="NCBI Taxonomy" id="36200"/>
    <lineage>
        <taxon>Eukaryota</taxon>
        <taxon>Metazoa</taxon>
        <taxon>Chordata</taxon>
        <taxon>Craniata</taxon>
        <taxon>Vertebrata</taxon>
        <taxon>Euteleostomi</taxon>
        <taxon>Actinopterygii</taxon>
        <taxon>Neopterygii</taxon>
        <taxon>Teleostei</taxon>
        <taxon>Neoteleostei</taxon>
        <taxon>Acanthomorphata</taxon>
        <taxon>Eupercaria</taxon>
        <taxon>Perciformes</taxon>
        <taxon>Notothenioidei</taxon>
        <taxon>Nototheniidae</taxon>
        <taxon>Dissostichus</taxon>
    </lineage>
</organism>
<keyword evidence="1" id="KW-0732">Signal</keyword>
<gene>
    <name evidence="2" type="ORF">F7725_014731</name>
</gene>
<name>A0A7J5YWR6_DISMA</name>